<dbReference type="EC" id="2.1.-.-" evidence="3"/>
<dbReference type="Pfam" id="PF13649">
    <property type="entry name" value="Methyltransf_25"/>
    <property type="match status" value="1"/>
</dbReference>
<dbReference type="GO" id="GO:0032259">
    <property type="term" value="P:methylation"/>
    <property type="evidence" value="ECO:0007669"/>
    <property type="project" value="UniProtKB-KW"/>
</dbReference>
<keyword evidence="3" id="KW-0489">Methyltransferase</keyword>
<dbReference type="EMBL" id="JBHSSM010000016">
    <property type="protein sequence ID" value="MFC6315222.1"/>
    <property type="molecule type" value="Genomic_DNA"/>
</dbReference>
<dbReference type="Proteomes" id="UP001596310">
    <property type="component" value="Unassembled WGS sequence"/>
</dbReference>
<evidence type="ECO:0000259" key="2">
    <source>
        <dbReference type="Pfam" id="PF13649"/>
    </source>
</evidence>
<name>A0ABW1UMM9_9LACO</name>
<organism evidence="3 4">
    <name type="scientific">Lapidilactobacillus achengensis</name>
    <dbReference type="NCBI Taxonomy" id="2486000"/>
    <lineage>
        <taxon>Bacteria</taxon>
        <taxon>Bacillati</taxon>
        <taxon>Bacillota</taxon>
        <taxon>Bacilli</taxon>
        <taxon>Lactobacillales</taxon>
        <taxon>Lactobacillaceae</taxon>
        <taxon>Lapidilactobacillus</taxon>
    </lineage>
</organism>
<evidence type="ECO:0000313" key="3">
    <source>
        <dbReference type="EMBL" id="MFC6315222.1"/>
    </source>
</evidence>
<dbReference type="RefSeq" id="WP_125598264.1">
    <property type="nucleotide sequence ID" value="NZ_JBHSSM010000016.1"/>
</dbReference>
<accession>A0ABW1UMM9</accession>
<dbReference type="SUPFAM" id="SSF53335">
    <property type="entry name" value="S-adenosyl-L-methionine-dependent methyltransferases"/>
    <property type="match status" value="1"/>
</dbReference>
<dbReference type="PANTHER" id="PTHR43861">
    <property type="entry name" value="TRANS-ACONITATE 2-METHYLTRANSFERASE-RELATED"/>
    <property type="match status" value="1"/>
</dbReference>
<feature type="domain" description="Methyltransferase" evidence="2">
    <location>
        <begin position="38"/>
        <end position="138"/>
    </location>
</feature>
<dbReference type="Gene3D" id="2.20.25.110">
    <property type="entry name" value="S-adenosyl-L-methionine-dependent methyltransferases"/>
    <property type="match status" value="1"/>
</dbReference>
<protein>
    <submittedName>
        <fullName evidence="3">Class I SAM-dependent methyltransferase</fullName>
        <ecNumber evidence="3">2.1.-.-</ecNumber>
    </submittedName>
</protein>
<keyword evidence="4" id="KW-1185">Reference proteome</keyword>
<dbReference type="InterPro" id="IPR041698">
    <property type="entry name" value="Methyltransf_25"/>
</dbReference>
<dbReference type="InterPro" id="IPR029063">
    <property type="entry name" value="SAM-dependent_MTases_sf"/>
</dbReference>
<gene>
    <name evidence="3" type="ORF">ACFQHW_06490</name>
</gene>
<keyword evidence="1 3" id="KW-0808">Transferase</keyword>
<evidence type="ECO:0000313" key="4">
    <source>
        <dbReference type="Proteomes" id="UP001596310"/>
    </source>
</evidence>
<evidence type="ECO:0000256" key="1">
    <source>
        <dbReference type="ARBA" id="ARBA00022679"/>
    </source>
</evidence>
<sequence>MMYQTFAYYYDLLMDKSLYQQWLDFTEQRVGTLAGQQILDLACGTGDLASLYAQRQNGNGQVYGVDLSEEMLSLASQRLANDQVDVTLLQGDFRQLSQLDLPPLDLVTCYDDSLCYLTDLSDLTTTFKQVAQVLAPQGTFLFDLHSLYQVNEVFPGYMYNYREEDWAFMWASFAGEASNSVTHDLTFFVWDDALGGYDALNETHHERTYPLATVEAALQTAGFTQIQTFGGFAGEAITATTPRWFVQAQRG</sequence>
<dbReference type="CDD" id="cd02440">
    <property type="entry name" value="AdoMet_MTases"/>
    <property type="match status" value="1"/>
</dbReference>
<proteinExistence type="predicted"/>
<reference evidence="4" key="1">
    <citation type="journal article" date="2019" name="Int. J. Syst. Evol. Microbiol.">
        <title>The Global Catalogue of Microorganisms (GCM) 10K type strain sequencing project: providing services to taxonomists for standard genome sequencing and annotation.</title>
        <authorList>
            <consortium name="The Broad Institute Genomics Platform"/>
            <consortium name="The Broad Institute Genome Sequencing Center for Infectious Disease"/>
            <person name="Wu L."/>
            <person name="Ma J."/>
        </authorList>
    </citation>
    <scope>NUCLEOTIDE SEQUENCE [LARGE SCALE GENOMIC DNA]</scope>
    <source>
        <strain evidence="4">CCM 8897</strain>
    </source>
</reference>
<dbReference type="GO" id="GO:0008168">
    <property type="term" value="F:methyltransferase activity"/>
    <property type="evidence" value="ECO:0007669"/>
    <property type="project" value="UniProtKB-KW"/>
</dbReference>
<dbReference type="Gene3D" id="3.40.50.150">
    <property type="entry name" value="Vaccinia Virus protein VP39"/>
    <property type="match status" value="1"/>
</dbReference>
<comment type="caution">
    <text evidence="3">The sequence shown here is derived from an EMBL/GenBank/DDBJ whole genome shotgun (WGS) entry which is preliminary data.</text>
</comment>